<dbReference type="Gene3D" id="3.30.700.10">
    <property type="entry name" value="Glycoprotein, Type 4 Pilin"/>
    <property type="match status" value="1"/>
</dbReference>
<proteinExistence type="predicted"/>
<evidence type="ECO:0000313" key="8">
    <source>
        <dbReference type="Proteomes" id="UP001500320"/>
    </source>
</evidence>
<comment type="subcellular location">
    <subcellularLocation>
        <location evidence="1">Membrane</location>
        <topology evidence="1">Single-pass membrane protein</topology>
    </subcellularLocation>
</comment>
<dbReference type="SUPFAM" id="SSF54523">
    <property type="entry name" value="Pili subunits"/>
    <property type="match status" value="1"/>
</dbReference>
<dbReference type="InterPro" id="IPR045584">
    <property type="entry name" value="Pilin-like"/>
</dbReference>
<dbReference type="Pfam" id="PF07963">
    <property type="entry name" value="N_methyl"/>
    <property type="match status" value="1"/>
</dbReference>
<reference evidence="8" key="1">
    <citation type="journal article" date="2019" name="Int. J. Syst. Evol. Microbiol.">
        <title>The Global Catalogue of Microorganisms (GCM) 10K type strain sequencing project: providing services to taxonomists for standard genome sequencing and annotation.</title>
        <authorList>
            <consortium name="The Broad Institute Genomics Platform"/>
            <consortium name="The Broad Institute Genome Sequencing Center for Infectious Disease"/>
            <person name="Wu L."/>
            <person name="Ma J."/>
        </authorList>
    </citation>
    <scope>NUCLEOTIDE SEQUENCE [LARGE SCALE GENOMIC DNA]</scope>
    <source>
        <strain evidence="8">JCM 9373</strain>
    </source>
</reference>
<keyword evidence="8" id="KW-1185">Reference proteome</keyword>
<dbReference type="EMBL" id="BAAAUT010000009">
    <property type="protein sequence ID" value="GAA3125396.1"/>
    <property type="molecule type" value="Genomic_DNA"/>
</dbReference>
<name>A0ABP6MTJ6_9ACTN</name>
<keyword evidence="4 6" id="KW-1133">Transmembrane helix</keyword>
<sequence>MKAALQAALRRMQKRAHGDRGFTLIELLVVVVILGVLVAIAIPVYMNYTKGAADKAAQSDVRSAITTVENFYTMKGKYPDSAPDNKKTFVLKLATADTTEKVNVSEGTTLSYVKESSGYLICAKNSGGNDDGVYLYNSAEGGSVAKKTGISETTCK</sequence>
<evidence type="ECO:0000256" key="4">
    <source>
        <dbReference type="ARBA" id="ARBA00022989"/>
    </source>
</evidence>
<protein>
    <recommendedName>
        <fullName evidence="9">Prepilin-type N-terminal cleavage/methylation domain-containing protein</fullName>
    </recommendedName>
</protein>
<dbReference type="RefSeq" id="WP_344857251.1">
    <property type="nucleotide sequence ID" value="NZ_BAAAUT010000009.1"/>
</dbReference>
<feature type="transmembrane region" description="Helical" evidence="6">
    <location>
        <begin position="21"/>
        <end position="46"/>
    </location>
</feature>
<comment type="caution">
    <text evidence="7">The sequence shown here is derived from an EMBL/GenBank/DDBJ whole genome shotgun (WGS) entry which is preliminary data.</text>
</comment>
<dbReference type="PANTHER" id="PTHR30093">
    <property type="entry name" value="GENERAL SECRETION PATHWAY PROTEIN G"/>
    <property type="match status" value="1"/>
</dbReference>
<dbReference type="InterPro" id="IPR012902">
    <property type="entry name" value="N_methyl_site"/>
</dbReference>
<dbReference type="PROSITE" id="PS00409">
    <property type="entry name" value="PROKAR_NTER_METHYL"/>
    <property type="match status" value="1"/>
</dbReference>
<evidence type="ECO:0000256" key="5">
    <source>
        <dbReference type="ARBA" id="ARBA00023136"/>
    </source>
</evidence>
<evidence type="ECO:0000256" key="6">
    <source>
        <dbReference type="SAM" id="Phobius"/>
    </source>
</evidence>
<accession>A0ABP6MTJ6</accession>
<dbReference type="NCBIfam" id="TIGR02532">
    <property type="entry name" value="IV_pilin_GFxxxE"/>
    <property type="match status" value="1"/>
</dbReference>
<evidence type="ECO:0000256" key="2">
    <source>
        <dbReference type="ARBA" id="ARBA00022481"/>
    </source>
</evidence>
<evidence type="ECO:0000256" key="3">
    <source>
        <dbReference type="ARBA" id="ARBA00022692"/>
    </source>
</evidence>
<keyword evidence="3 6" id="KW-0812">Transmembrane</keyword>
<keyword evidence="2" id="KW-0488">Methylation</keyword>
<organism evidence="7 8">
    <name type="scientific">Planomonospora alba</name>
    <dbReference type="NCBI Taxonomy" id="161354"/>
    <lineage>
        <taxon>Bacteria</taxon>
        <taxon>Bacillati</taxon>
        <taxon>Actinomycetota</taxon>
        <taxon>Actinomycetes</taxon>
        <taxon>Streptosporangiales</taxon>
        <taxon>Streptosporangiaceae</taxon>
        <taxon>Planomonospora</taxon>
    </lineage>
</organism>
<dbReference type="PANTHER" id="PTHR30093:SF44">
    <property type="entry name" value="TYPE II SECRETION SYSTEM CORE PROTEIN G"/>
    <property type="match status" value="1"/>
</dbReference>
<keyword evidence="5 6" id="KW-0472">Membrane</keyword>
<evidence type="ECO:0000313" key="7">
    <source>
        <dbReference type="EMBL" id="GAA3125396.1"/>
    </source>
</evidence>
<gene>
    <name evidence="7" type="ORF">GCM10010466_15340</name>
</gene>
<evidence type="ECO:0000256" key="1">
    <source>
        <dbReference type="ARBA" id="ARBA00004167"/>
    </source>
</evidence>
<evidence type="ECO:0008006" key="9">
    <source>
        <dbReference type="Google" id="ProtNLM"/>
    </source>
</evidence>
<dbReference type="Proteomes" id="UP001500320">
    <property type="component" value="Unassembled WGS sequence"/>
</dbReference>